<organism evidence="2 3">
    <name type="scientific">Iris pallida</name>
    <name type="common">Sweet iris</name>
    <dbReference type="NCBI Taxonomy" id="29817"/>
    <lineage>
        <taxon>Eukaryota</taxon>
        <taxon>Viridiplantae</taxon>
        <taxon>Streptophyta</taxon>
        <taxon>Embryophyta</taxon>
        <taxon>Tracheophyta</taxon>
        <taxon>Spermatophyta</taxon>
        <taxon>Magnoliopsida</taxon>
        <taxon>Liliopsida</taxon>
        <taxon>Asparagales</taxon>
        <taxon>Iridaceae</taxon>
        <taxon>Iridoideae</taxon>
        <taxon>Irideae</taxon>
        <taxon>Iris</taxon>
    </lineage>
</organism>
<reference evidence="2" key="1">
    <citation type="journal article" date="2023" name="GigaByte">
        <title>Genome assembly of the bearded iris, Iris pallida Lam.</title>
        <authorList>
            <person name="Bruccoleri R.E."/>
            <person name="Oakeley E.J."/>
            <person name="Faust A.M.E."/>
            <person name="Altorfer M."/>
            <person name="Dessus-Babus S."/>
            <person name="Burckhardt D."/>
            <person name="Oertli M."/>
            <person name="Naumann U."/>
            <person name="Petersen F."/>
            <person name="Wong J."/>
        </authorList>
    </citation>
    <scope>NUCLEOTIDE SEQUENCE</scope>
    <source>
        <strain evidence="2">GSM-AAB239-AS_SAM_17_03QT</strain>
    </source>
</reference>
<comment type="caution">
    <text evidence="2">The sequence shown here is derived from an EMBL/GenBank/DDBJ whole genome shotgun (WGS) entry which is preliminary data.</text>
</comment>
<keyword evidence="3" id="KW-1185">Reference proteome</keyword>
<evidence type="ECO:0000313" key="2">
    <source>
        <dbReference type="EMBL" id="KAJ6821723.1"/>
    </source>
</evidence>
<dbReference type="Proteomes" id="UP001140949">
    <property type="component" value="Unassembled WGS sequence"/>
</dbReference>
<evidence type="ECO:0000256" key="1">
    <source>
        <dbReference type="SAM" id="MobiDB-lite"/>
    </source>
</evidence>
<dbReference type="EMBL" id="JANAVB010024994">
    <property type="protein sequence ID" value="KAJ6821723.1"/>
    <property type="molecule type" value="Genomic_DNA"/>
</dbReference>
<evidence type="ECO:0000313" key="3">
    <source>
        <dbReference type="Proteomes" id="UP001140949"/>
    </source>
</evidence>
<feature type="region of interest" description="Disordered" evidence="1">
    <location>
        <begin position="133"/>
        <end position="152"/>
    </location>
</feature>
<reference evidence="2" key="2">
    <citation type="submission" date="2023-04" db="EMBL/GenBank/DDBJ databases">
        <authorList>
            <person name="Bruccoleri R.E."/>
            <person name="Oakeley E.J."/>
            <person name="Faust A.-M."/>
            <person name="Dessus-Babus S."/>
            <person name="Altorfer M."/>
            <person name="Burckhardt D."/>
            <person name="Oertli M."/>
            <person name="Naumann U."/>
            <person name="Petersen F."/>
            <person name="Wong J."/>
        </authorList>
    </citation>
    <scope>NUCLEOTIDE SEQUENCE</scope>
    <source>
        <strain evidence="2">GSM-AAB239-AS_SAM_17_03QT</strain>
        <tissue evidence="2">Leaf</tissue>
    </source>
</reference>
<proteinExistence type="predicted"/>
<gene>
    <name evidence="2" type="ORF">M6B38_390815</name>
</gene>
<sequence>MPWKSRVPWHKILEASAVGRGLPLARGIVAHAESCRRHNSEIGVADWEDRDGSTCSTGGRAARLGVRRRDNVSRWLGSATYTATMTHRWRQCKRIDKYWKAARVGCAGREGCDADTLLARPFGMVWLPMATARGGRGGQRKLLTESGTKLGS</sequence>
<protein>
    <submittedName>
        <fullName evidence="2">Uncharacterized protein</fullName>
    </submittedName>
</protein>
<accession>A0AAX6FZT3</accession>
<dbReference type="AlphaFoldDB" id="A0AAX6FZT3"/>
<name>A0AAX6FZT3_IRIPA</name>